<evidence type="ECO:0000256" key="2">
    <source>
        <dbReference type="ARBA" id="ARBA00022490"/>
    </source>
</evidence>
<evidence type="ECO:0000259" key="9">
    <source>
        <dbReference type="SMART" id="SM00977"/>
    </source>
</evidence>
<sequence length="442" mass="50476">MQEHFQNHINNTLPFLKNSKLLLAISGGLDSVILTHLCKTSGLDITLAHCNFNLRGIESDGDEKFVLNLANSLDLEVFTENFDTKAYAESNKESIQMAARTLRYDWFQELATQLGFDYILTAHHADDNLETFLINLTRGTGLEGLKGIPEINENIVRPLLPFSRETIENFAVSNKIEWREDSSNASTKYLRNKLRHDVIPVLKSLNTNVLTNFKNTLNNLNDTADIVEESVQAVLKRAIIDIDDTQISYKISEFIKVSNPKAYLFEIFKDYGFTQWTDIVNLLTAQSGKQVFSATHQLLKNRETLILSELKTEDSQHENEGAVLITNFKNEVDVSLGVLSFETTESVEKSDTSTVFIDKETLKLPLTVRHWEEGDYFYPIGMQGKKKLSKYFKDQKLSLLDKKKVLLLCSQDKIVWVINHRADDRFKVTNQTKSILKIKLSK</sequence>
<dbReference type="NCBIfam" id="TIGR02432">
    <property type="entry name" value="lysidine_TilS_N"/>
    <property type="match status" value="1"/>
</dbReference>
<reference evidence="11" key="1">
    <citation type="submission" date="2016-10" db="EMBL/GenBank/DDBJ databases">
        <authorList>
            <person name="Varghese N."/>
            <person name="Submissions S."/>
        </authorList>
    </citation>
    <scope>NUCLEOTIDE SEQUENCE [LARGE SCALE GENOMIC DNA]</scope>
    <source>
        <strain evidence="11">DSM 28881</strain>
    </source>
</reference>
<dbReference type="GO" id="GO:0005737">
    <property type="term" value="C:cytoplasm"/>
    <property type="evidence" value="ECO:0007669"/>
    <property type="project" value="UniProtKB-SubCell"/>
</dbReference>
<evidence type="ECO:0000313" key="10">
    <source>
        <dbReference type="EMBL" id="SFJ30160.1"/>
    </source>
</evidence>
<dbReference type="EC" id="6.3.4.19" evidence="8"/>
<evidence type="ECO:0000256" key="5">
    <source>
        <dbReference type="ARBA" id="ARBA00022741"/>
    </source>
</evidence>
<dbReference type="NCBIfam" id="TIGR02433">
    <property type="entry name" value="lysidine_TilS_C"/>
    <property type="match status" value="1"/>
</dbReference>
<dbReference type="HAMAP" id="MF_01161">
    <property type="entry name" value="tRNA_Ile_lys_synt"/>
    <property type="match status" value="1"/>
</dbReference>
<dbReference type="SMART" id="SM00977">
    <property type="entry name" value="TilS_C"/>
    <property type="match status" value="1"/>
</dbReference>
<accession>A0A1I3Q908</accession>
<comment type="catalytic activity">
    <reaction evidence="7 8">
        <text>cytidine(34) in tRNA(Ile2) + L-lysine + ATP = lysidine(34) in tRNA(Ile2) + AMP + diphosphate + H(+)</text>
        <dbReference type="Rhea" id="RHEA:43744"/>
        <dbReference type="Rhea" id="RHEA-COMP:10625"/>
        <dbReference type="Rhea" id="RHEA-COMP:10670"/>
        <dbReference type="ChEBI" id="CHEBI:15378"/>
        <dbReference type="ChEBI" id="CHEBI:30616"/>
        <dbReference type="ChEBI" id="CHEBI:32551"/>
        <dbReference type="ChEBI" id="CHEBI:33019"/>
        <dbReference type="ChEBI" id="CHEBI:82748"/>
        <dbReference type="ChEBI" id="CHEBI:83665"/>
        <dbReference type="ChEBI" id="CHEBI:456215"/>
        <dbReference type="EC" id="6.3.4.19"/>
    </reaction>
</comment>
<dbReference type="Pfam" id="PF11734">
    <property type="entry name" value="TilS_C"/>
    <property type="match status" value="1"/>
</dbReference>
<comment type="similarity">
    <text evidence="8">Belongs to the tRNA(Ile)-lysidine synthase family.</text>
</comment>
<keyword evidence="5 8" id="KW-0547">Nucleotide-binding</keyword>
<keyword evidence="4 8" id="KW-0819">tRNA processing</keyword>
<dbReference type="PANTHER" id="PTHR43033">
    <property type="entry name" value="TRNA(ILE)-LYSIDINE SYNTHASE-RELATED"/>
    <property type="match status" value="1"/>
</dbReference>
<keyword evidence="11" id="KW-1185">Reference proteome</keyword>
<organism evidence="10 11">
    <name type="scientific">Olleya namhaensis</name>
    <dbReference type="NCBI Taxonomy" id="1144750"/>
    <lineage>
        <taxon>Bacteria</taxon>
        <taxon>Pseudomonadati</taxon>
        <taxon>Bacteroidota</taxon>
        <taxon>Flavobacteriia</taxon>
        <taxon>Flavobacteriales</taxon>
        <taxon>Flavobacteriaceae</taxon>
    </lineage>
</organism>
<dbReference type="GO" id="GO:0032267">
    <property type="term" value="F:tRNA(Ile)-lysidine synthase activity"/>
    <property type="evidence" value="ECO:0007669"/>
    <property type="project" value="UniProtKB-EC"/>
</dbReference>
<evidence type="ECO:0000313" key="11">
    <source>
        <dbReference type="Proteomes" id="UP000199559"/>
    </source>
</evidence>
<keyword evidence="3 8" id="KW-0436">Ligase</keyword>
<protein>
    <recommendedName>
        <fullName evidence="8">tRNA(Ile)-lysidine synthase</fullName>
        <ecNumber evidence="8">6.3.4.19</ecNumber>
    </recommendedName>
    <alternativeName>
        <fullName evidence="8">tRNA(Ile)-2-lysyl-cytidine synthase</fullName>
    </alternativeName>
    <alternativeName>
        <fullName evidence="8">tRNA(Ile)-lysidine synthetase</fullName>
    </alternativeName>
</protein>
<feature type="binding site" evidence="8">
    <location>
        <begin position="26"/>
        <end position="31"/>
    </location>
    <ligand>
        <name>ATP</name>
        <dbReference type="ChEBI" id="CHEBI:30616"/>
    </ligand>
</feature>
<dbReference type="Pfam" id="PF01171">
    <property type="entry name" value="ATP_bind_3"/>
    <property type="match status" value="1"/>
</dbReference>
<evidence type="ECO:0000256" key="1">
    <source>
        <dbReference type="ARBA" id="ARBA00004496"/>
    </source>
</evidence>
<dbReference type="PANTHER" id="PTHR43033:SF1">
    <property type="entry name" value="TRNA(ILE)-LYSIDINE SYNTHASE-RELATED"/>
    <property type="match status" value="1"/>
</dbReference>
<dbReference type="GO" id="GO:0006400">
    <property type="term" value="P:tRNA modification"/>
    <property type="evidence" value="ECO:0007669"/>
    <property type="project" value="UniProtKB-UniRule"/>
</dbReference>
<evidence type="ECO:0000256" key="7">
    <source>
        <dbReference type="ARBA" id="ARBA00048539"/>
    </source>
</evidence>
<evidence type="ECO:0000256" key="4">
    <source>
        <dbReference type="ARBA" id="ARBA00022694"/>
    </source>
</evidence>
<dbReference type="CDD" id="cd01992">
    <property type="entry name" value="TilS_N"/>
    <property type="match status" value="1"/>
</dbReference>
<comment type="subcellular location">
    <subcellularLocation>
        <location evidence="1 8">Cytoplasm</location>
    </subcellularLocation>
</comment>
<dbReference type="InterPro" id="IPR011063">
    <property type="entry name" value="TilS/TtcA_N"/>
</dbReference>
<keyword evidence="6 8" id="KW-0067">ATP-binding</keyword>
<dbReference type="InterPro" id="IPR012796">
    <property type="entry name" value="Lysidine-tRNA-synth_C"/>
</dbReference>
<dbReference type="AlphaFoldDB" id="A0A1I3Q908"/>
<proteinExistence type="inferred from homology"/>
<gene>
    <name evidence="8" type="primary">tilS</name>
    <name evidence="10" type="ORF">SAMN05443431_10632</name>
</gene>
<keyword evidence="2 8" id="KW-0963">Cytoplasm</keyword>
<dbReference type="EMBL" id="FORM01000006">
    <property type="protein sequence ID" value="SFJ30160.1"/>
    <property type="molecule type" value="Genomic_DNA"/>
</dbReference>
<dbReference type="RefSeq" id="WP_090840209.1">
    <property type="nucleotide sequence ID" value="NZ_FORM01000006.1"/>
</dbReference>
<evidence type="ECO:0000256" key="6">
    <source>
        <dbReference type="ARBA" id="ARBA00022840"/>
    </source>
</evidence>
<dbReference type="InterPro" id="IPR014729">
    <property type="entry name" value="Rossmann-like_a/b/a_fold"/>
</dbReference>
<dbReference type="InterPro" id="IPR012094">
    <property type="entry name" value="tRNA_Ile_lys_synt"/>
</dbReference>
<dbReference type="SUPFAM" id="SSF56037">
    <property type="entry name" value="PheT/TilS domain"/>
    <property type="match status" value="1"/>
</dbReference>
<dbReference type="Proteomes" id="UP000199559">
    <property type="component" value="Unassembled WGS sequence"/>
</dbReference>
<evidence type="ECO:0000256" key="8">
    <source>
        <dbReference type="HAMAP-Rule" id="MF_01161"/>
    </source>
</evidence>
<evidence type="ECO:0000256" key="3">
    <source>
        <dbReference type="ARBA" id="ARBA00022598"/>
    </source>
</evidence>
<dbReference type="Gene3D" id="3.40.50.620">
    <property type="entry name" value="HUPs"/>
    <property type="match status" value="1"/>
</dbReference>
<dbReference type="GO" id="GO:0005524">
    <property type="term" value="F:ATP binding"/>
    <property type="evidence" value="ECO:0007669"/>
    <property type="project" value="UniProtKB-UniRule"/>
</dbReference>
<comment type="domain">
    <text evidence="8">The N-terminal region contains the highly conserved SGGXDS motif, predicted to be a P-loop motif involved in ATP binding.</text>
</comment>
<name>A0A1I3Q908_9FLAO</name>
<dbReference type="STRING" id="1144750.SAMN05443431_10632"/>
<dbReference type="SUPFAM" id="SSF52402">
    <property type="entry name" value="Adenine nucleotide alpha hydrolases-like"/>
    <property type="match status" value="1"/>
</dbReference>
<comment type="function">
    <text evidence="8">Ligates lysine onto the cytidine present at position 34 of the AUA codon-specific tRNA(Ile) that contains the anticodon CAU, in an ATP-dependent manner. Cytidine is converted to lysidine, thus changing the amino acid specificity of the tRNA from methionine to isoleucine.</text>
</comment>
<dbReference type="InterPro" id="IPR012795">
    <property type="entry name" value="tRNA_Ile_lys_synt_N"/>
</dbReference>
<feature type="domain" description="Lysidine-tRNA(Ile) synthetase C-terminal" evidence="9">
    <location>
        <begin position="366"/>
        <end position="438"/>
    </location>
</feature>